<dbReference type="GO" id="GO:0042797">
    <property type="term" value="P:tRNA transcription by RNA polymerase III"/>
    <property type="evidence" value="ECO:0007669"/>
    <property type="project" value="EnsemblFungi"/>
</dbReference>
<gene>
    <name evidence="1" type="ORF">BABINDRAFT_162374</name>
</gene>
<dbReference type="STRING" id="984486.A0A1E3QLW0"/>
<sequence>MSLFVPEEEEVLEVPVYTQTIEDIQVAEEEEDPVEWEIPVAMNPLPASGPGEEVTFSLLQFPGRPAKRPYNIETESMPLHSRYKEASQSIELEIPMNTGRFYDALKADSWNQVTTQTLGGPFVETDGYYVGVLDQGIMKLIPLHRSAQLRPTFTHIDAKKDAEKAMLKDAMKAENPTKSKEILVQMSVKSASDQQPRLGGCLAATKKFDEEEWEELEWVDESLEQSETVRRVLLRSNDLSKVVESKMSADEYSAMLFSA</sequence>
<proteinExistence type="predicted"/>
<dbReference type="AlphaFoldDB" id="A0A1E3QLW0"/>
<dbReference type="GO" id="GO:0005666">
    <property type="term" value="C:RNA polymerase III complex"/>
    <property type="evidence" value="ECO:0007669"/>
    <property type="project" value="EnsemblFungi"/>
</dbReference>
<dbReference type="GO" id="GO:0006384">
    <property type="term" value="P:transcription initiation at RNA polymerase III promoter"/>
    <property type="evidence" value="ECO:0007669"/>
    <property type="project" value="EnsemblFungi"/>
</dbReference>
<dbReference type="OrthoDB" id="340681at2759"/>
<name>A0A1E3QLW0_9ASCO</name>
<keyword evidence="2" id="KW-1185">Reference proteome</keyword>
<dbReference type="Pfam" id="PF04801">
    <property type="entry name" value="RPC5"/>
    <property type="match status" value="1"/>
</dbReference>
<dbReference type="Proteomes" id="UP000094336">
    <property type="component" value="Unassembled WGS sequence"/>
</dbReference>
<evidence type="ECO:0008006" key="3">
    <source>
        <dbReference type="Google" id="ProtNLM"/>
    </source>
</evidence>
<reference evidence="2" key="1">
    <citation type="submission" date="2016-05" db="EMBL/GenBank/DDBJ databases">
        <title>Comparative genomics of biotechnologically important yeasts.</title>
        <authorList>
            <consortium name="DOE Joint Genome Institute"/>
            <person name="Riley R."/>
            <person name="Haridas S."/>
            <person name="Wolfe K.H."/>
            <person name="Lopes M.R."/>
            <person name="Hittinger C.T."/>
            <person name="Goker M."/>
            <person name="Salamov A."/>
            <person name="Wisecaver J."/>
            <person name="Long T.M."/>
            <person name="Aerts A.L."/>
            <person name="Barry K."/>
            <person name="Choi C."/>
            <person name="Clum A."/>
            <person name="Coughlan A.Y."/>
            <person name="Deshpande S."/>
            <person name="Douglass A.P."/>
            <person name="Hanson S.J."/>
            <person name="Klenk H.-P."/>
            <person name="Labutti K."/>
            <person name="Lapidus A."/>
            <person name="Lindquist E."/>
            <person name="Lipzen A."/>
            <person name="Meier-Kolthoff J.P."/>
            <person name="Ohm R.A."/>
            <person name="Otillar R.P."/>
            <person name="Pangilinan J."/>
            <person name="Peng Y."/>
            <person name="Rokas A."/>
            <person name="Rosa C.A."/>
            <person name="Scheuner C."/>
            <person name="Sibirny A.A."/>
            <person name="Slot J.C."/>
            <person name="Stielow J.B."/>
            <person name="Sun H."/>
            <person name="Kurtzman C.P."/>
            <person name="Blackwell M."/>
            <person name="Grigoriev I.V."/>
            <person name="Jeffries T.W."/>
        </authorList>
    </citation>
    <scope>NUCLEOTIDE SEQUENCE [LARGE SCALE GENOMIC DNA]</scope>
    <source>
        <strain evidence="2">NRRL Y-12698</strain>
    </source>
</reference>
<dbReference type="GO" id="GO:0006386">
    <property type="term" value="P:termination of RNA polymerase III transcription"/>
    <property type="evidence" value="ECO:0007669"/>
    <property type="project" value="EnsemblFungi"/>
</dbReference>
<dbReference type="InterPro" id="IPR006886">
    <property type="entry name" value="RNA_pol_III_Rpc5"/>
</dbReference>
<dbReference type="GO" id="GO:0003899">
    <property type="term" value="F:DNA-directed RNA polymerase activity"/>
    <property type="evidence" value="ECO:0007669"/>
    <property type="project" value="EnsemblFungi"/>
</dbReference>
<accession>A0A1E3QLW0</accession>
<evidence type="ECO:0000313" key="2">
    <source>
        <dbReference type="Proteomes" id="UP000094336"/>
    </source>
</evidence>
<dbReference type="RefSeq" id="XP_018983999.1">
    <property type="nucleotide sequence ID" value="XM_019129318.1"/>
</dbReference>
<dbReference type="EMBL" id="KV454434">
    <property type="protein sequence ID" value="ODQ78671.1"/>
    <property type="molecule type" value="Genomic_DNA"/>
</dbReference>
<organism evidence="1 2">
    <name type="scientific">Babjeviella inositovora NRRL Y-12698</name>
    <dbReference type="NCBI Taxonomy" id="984486"/>
    <lineage>
        <taxon>Eukaryota</taxon>
        <taxon>Fungi</taxon>
        <taxon>Dikarya</taxon>
        <taxon>Ascomycota</taxon>
        <taxon>Saccharomycotina</taxon>
        <taxon>Pichiomycetes</taxon>
        <taxon>Serinales incertae sedis</taxon>
        <taxon>Babjeviella</taxon>
    </lineage>
</organism>
<dbReference type="GeneID" id="30147171"/>
<dbReference type="PANTHER" id="PTHR12069">
    <property type="entry name" value="DNA-DIRECTED RNA POLYMERASES III 80 KDA POLYPEPTIDE RNA POLYMERASE III SUBUNIT 5"/>
    <property type="match status" value="1"/>
</dbReference>
<protein>
    <recommendedName>
        <fullName evidence="3">DNA-directed RNA polymerase III subunit RPC5</fullName>
    </recommendedName>
</protein>
<evidence type="ECO:0000313" key="1">
    <source>
        <dbReference type="EMBL" id="ODQ78671.1"/>
    </source>
</evidence>
<dbReference type="PANTHER" id="PTHR12069:SF0">
    <property type="entry name" value="DNA-DIRECTED RNA POLYMERASE III SUBUNIT RPC5"/>
    <property type="match status" value="1"/>
</dbReference>